<proteinExistence type="predicted"/>
<gene>
    <name evidence="2" type="ORF">ADN01_04155</name>
</gene>
<dbReference type="RefSeq" id="WP_062418937.1">
    <property type="nucleotide sequence ID" value="NZ_DF967974.1"/>
</dbReference>
<keyword evidence="1" id="KW-0812">Transmembrane</keyword>
<comment type="caution">
    <text evidence="2">The sequence shown here is derived from an EMBL/GenBank/DDBJ whole genome shotgun (WGS) entry which is preliminary data.</text>
</comment>
<keyword evidence="1" id="KW-0472">Membrane</keyword>
<evidence type="ECO:0000313" key="3">
    <source>
        <dbReference type="Proteomes" id="UP000050501"/>
    </source>
</evidence>
<keyword evidence="3" id="KW-1185">Reference proteome</keyword>
<protein>
    <submittedName>
        <fullName evidence="2">Uncharacterized protein</fullName>
    </submittedName>
</protein>
<reference evidence="2 3" key="1">
    <citation type="submission" date="2015-07" db="EMBL/GenBank/DDBJ databases">
        <title>Genome sequence of Levilinea saccharolytica DSM 16555.</title>
        <authorList>
            <person name="Hemp J."/>
            <person name="Ward L.M."/>
            <person name="Pace L.A."/>
            <person name="Fischer W.W."/>
        </authorList>
    </citation>
    <scope>NUCLEOTIDE SEQUENCE [LARGE SCALE GENOMIC DNA]</scope>
    <source>
        <strain evidence="2 3">KIBI-1</strain>
    </source>
</reference>
<evidence type="ECO:0000256" key="1">
    <source>
        <dbReference type="SAM" id="Phobius"/>
    </source>
</evidence>
<feature type="transmembrane region" description="Helical" evidence="1">
    <location>
        <begin position="12"/>
        <end position="29"/>
    </location>
</feature>
<evidence type="ECO:0000313" key="2">
    <source>
        <dbReference type="EMBL" id="KPL88095.1"/>
    </source>
</evidence>
<organism evidence="2 3">
    <name type="scientific">Levilinea saccharolytica</name>
    <dbReference type="NCBI Taxonomy" id="229921"/>
    <lineage>
        <taxon>Bacteria</taxon>
        <taxon>Bacillati</taxon>
        <taxon>Chloroflexota</taxon>
        <taxon>Anaerolineae</taxon>
        <taxon>Anaerolineales</taxon>
        <taxon>Anaerolineaceae</taxon>
        <taxon>Levilinea</taxon>
    </lineage>
</organism>
<dbReference type="Proteomes" id="UP000050501">
    <property type="component" value="Unassembled WGS sequence"/>
</dbReference>
<dbReference type="EMBL" id="LGCM01000018">
    <property type="protein sequence ID" value="KPL88095.1"/>
    <property type="molecule type" value="Genomic_DNA"/>
</dbReference>
<sequence>MRIGKFELPFKPQQVLIFGALAILVLLLMDLNNRLTILHEQNQQLTRIMGEVGGMQATDFALSTAVSAAGSEVGVEGVIREDLSHVRPGDIAIIPIPGAEGTPTPNVPVLPAPTRAPNWMIWRVLIFGK</sequence>
<dbReference type="AlphaFoldDB" id="A0A0P6Y5W2"/>
<name>A0A0P6Y5W2_9CHLR</name>
<accession>A0A0P6Y5W2</accession>
<keyword evidence="1" id="KW-1133">Transmembrane helix</keyword>